<organism evidence="1 2">
    <name type="scientific">Eiseniibacteriota bacterium</name>
    <dbReference type="NCBI Taxonomy" id="2212470"/>
    <lineage>
        <taxon>Bacteria</taxon>
        <taxon>Candidatus Eiseniibacteriota</taxon>
    </lineage>
</organism>
<name>A0ABV6YMH4_UNCEI</name>
<proteinExistence type="predicted"/>
<keyword evidence="2" id="KW-1185">Reference proteome</keyword>
<dbReference type="Proteomes" id="UP001593833">
    <property type="component" value="Unassembled WGS sequence"/>
</dbReference>
<evidence type="ECO:0000313" key="1">
    <source>
        <dbReference type="EMBL" id="MFC1573518.1"/>
    </source>
</evidence>
<feature type="non-terminal residue" evidence="1">
    <location>
        <position position="1"/>
    </location>
</feature>
<protein>
    <submittedName>
        <fullName evidence="1">Uncharacterized protein</fullName>
    </submittedName>
</protein>
<reference evidence="1 2" key="1">
    <citation type="submission" date="2024-09" db="EMBL/GenBank/DDBJ databases">
        <authorList>
            <person name="D'Angelo T."/>
        </authorList>
    </citation>
    <scope>NUCLEOTIDE SEQUENCE [LARGE SCALE GENOMIC DNA]</scope>
    <source>
        <strain evidence="1">SAG AM-320-E07</strain>
    </source>
</reference>
<sequence length="76" mass="8641">RWPALRPILTEVEVRALLMKERCLHLVLAGVSQTDHDQSTADLFEFNASHYDVFPARSRLAVVIPADPIQVALYIR</sequence>
<gene>
    <name evidence="1" type="ORF">ACFL6M_07985</name>
</gene>
<evidence type="ECO:0000313" key="2">
    <source>
        <dbReference type="Proteomes" id="UP001593833"/>
    </source>
</evidence>
<dbReference type="EMBL" id="JBHPKH010000198">
    <property type="protein sequence ID" value="MFC1573518.1"/>
    <property type="molecule type" value="Genomic_DNA"/>
</dbReference>
<comment type="caution">
    <text evidence="1">The sequence shown here is derived from an EMBL/GenBank/DDBJ whole genome shotgun (WGS) entry which is preliminary data.</text>
</comment>
<accession>A0ABV6YMH4</accession>